<keyword evidence="3" id="KW-0597">Phosphoprotein</keyword>
<reference evidence="9 10" key="1">
    <citation type="submission" date="2018-05" db="EMBL/GenBank/DDBJ databases">
        <title>Animal gut microbial communities from fecal samples from Wisconsin, USA.</title>
        <authorList>
            <person name="Neumann A."/>
        </authorList>
    </citation>
    <scope>NUCLEOTIDE SEQUENCE [LARGE SCALE GENOMIC DNA]</scope>
    <source>
        <strain evidence="9 10">UWS4</strain>
    </source>
</reference>
<dbReference type="InterPro" id="IPR003594">
    <property type="entry name" value="HATPase_dom"/>
</dbReference>
<dbReference type="InterPro" id="IPR005467">
    <property type="entry name" value="His_kinase_dom"/>
</dbReference>
<dbReference type="CDD" id="cd00082">
    <property type="entry name" value="HisKA"/>
    <property type="match status" value="1"/>
</dbReference>
<dbReference type="SMART" id="SM00387">
    <property type="entry name" value="HATPase_c"/>
    <property type="match status" value="1"/>
</dbReference>
<evidence type="ECO:0000313" key="10">
    <source>
        <dbReference type="Proteomes" id="UP000245523"/>
    </source>
</evidence>
<comment type="caution">
    <text evidence="9">The sequence shown here is derived from an EMBL/GenBank/DDBJ whole genome shotgun (WGS) entry which is preliminary data.</text>
</comment>
<dbReference type="EMBL" id="QGHD01000004">
    <property type="protein sequence ID" value="PWL03657.1"/>
    <property type="molecule type" value="Genomic_DNA"/>
</dbReference>
<keyword evidence="7" id="KW-1133">Transmembrane helix</keyword>
<dbReference type="PROSITE" id="PS50109">
    <property type="entry name" value="HIS_KIN"/>
    <property type="match status" value="1"/>
</dbReference>
<gene>
    <name evidence="9" type="ORF">B0H50_10481</name>
</gene>
<dbReference type="InterPro" id="IPR050351">
    <property type="entry name" value="BphY/WalK/GraS-like"/>
</dbReference>
<evidence type="ECO:0000313" key="9">
    <source>
        <dbReference type="EMBL" id="PWL03657.1"/>
    </source>
</evidence>
<dbReference type="CDD" id="cd00075">
    <property type="entry name" value="HATPase"/>
    <property type="match status" value="1"/>
</dbReference>
<name>A0ABX5LMY0_9BACT</name>
<dbReference type="Proteomes" id="UP000245523">
    <property type="component" value="Unassembled WGS sequence"/>
</dbReference>
<keyword evidence="6" id="KW-0902">Two-component regulatory system</keyword>
<dbReference type="Pfam" id="PF02518">
    <property type="entry name" value="HATPase_c"/>
    <property type="match status" value="1"/>
</dbReference>
<evidence type="ECO:0000256" key="6">
    <source>
        <dbReference type="ARBA" id="ARBA00023012"/>
    </source>
</evidence>
<sequence>MNRLKLIFTFLFLVIAIPVAILLVNSYKHFETESQYAYKEQAYFILQMLNQRIYDDLAVEEQRSYSEYRFIRAVPIIGGEEVTISKLAEMPIRSHYGGMIGYFQLDPDGGMHTPVLPDGILEKIPVEDRTKREIVRDSIQNVLKQLGIHNEGLSRTQVQASTQDSLDRLYGKNLKLAVKLNDSKKFQRRYEQSSQTESFLFDVESARIRRISENGVEETEDDSIQIPNILEVEIDPFQAKFNENYIVYYRNVWRNNEQFIQGYAVRVRQYLENLVVNELQFNPAEQGITLEFGSRQKSFVTFGSKANTRGILLEIPLQFPLNEMQLTVHLTEDSSSRSSVFLIVIGFIMFAALAGGFIAVYRSTKSQLALANKRQDFVSAVSHELKTPLTAIRMYAELLQNSWVANEQKRQKYYGLIVSETERLSRLIQNVLNLSKLERGNWNVQFTKINPKTILDNFVATYAQNVEKNGFDLTVTSDICNLQLMLDKDAVMQILMNVVDNSLKFARESSYKMIALELRVTENDVYFVVRDYGPGIPQKEMHHVFEEFYRVGNEMTRTTAGTGIGLSMVKKLCDKTNMKIEIENANPGLRTKLHLPLINI</sequence>
<dbReference type="PANTHER" id="PTHR45453:SF1">
    <property type="entry name" value="PHOSPHATE REGULON SENSOR PROTEIN PHOR"/>
    <property type="match status" value="1"/>
</dbReference>
<dbReference type="SUPFAM" id="SSF55874">
    <property type="entry name" value="ATPase domain of HSP90 chaperone/DNA topoisomerase II/histidine kinase"/>
    <property type="match status" value="1"/>
</dbReference>
<accession>A0ABX5LMY0</accession>
<comment type="catalytic activity">
    <reaction evidence="1">
        <text>ATP + protein L-histidine = ADP + protein N-phospho-L-histidine.</text>
        <dbReference type="EC" id="2.7.13.3"/>
    </reaction>
</comment>
<evidence type="ECO:0000256" key="5">
    <source>
        <dbReference type="ARBA" id="ARBA00022777"/>
    </source>
</evidence>
<dbReference type="PANTHER" id="PTHR45453">
    <property type="entry name" value="PHOSPHATE REGULON SENSOR PROTEIN PHOR"/>
    <property type="match status" value="1"/>
</dbReference>
<evidence type="ECO:0000259" key="8">
    <source>
        <dbReference type="PROSITE" id="PS50109"/>
    </source>
</evidence>
<protein>
    <recommendedName>
        <fullName evidence="2">histidine kinase</fullName>
        <ecNumber evidence="2">2.7.13.3</ecNumber>
    </recommendedName>
</protein>
<dbReference type="SUPFAM" id="SSF47384">
    <property type="entry name" value="Homodimeric domain of signal transducing histidine kinase"/>
    <property type="match status" value="1"/>
</dbReference>
<dbReference type="PRINTS" id="PR00344">
    <property type="entry name" value="BCTRLSENSOR"/>
</dbReference>
<evidence type="ECO:0000256" key="4">
    <source>
        <dbReference type="ARBA" id="ARBA00022679"/>
    </source>
</evidence>
<organism evidence="9 10">
    <name type="scientific">Hallerella porci</name>
    <dbReference type="NCBI Taxonomy" id="1945871"/>
    <lineage>
        <taxon>Bacteria</taxon>
        <taxon>Pseudomonadati</taxon>
        <taxon>Fibrobacterota</taxon>
        <taxon>Fibrobacteria</taxon>
        <taxon>Fibrobacterales</taxon>
        <taxon>Fibrobacteraceae</taxon>
        <taxon>Hallerella</taxon>
    </lineage>
</organism>
<dbReference type="SMART" id="SM00388">
    <property type="entry name" value="HisKA"/>
    <property type="match status" value="1"/>
</dbReference>
<keyword evidence="4" id="KW-0808">Transferase</keyword>
<dbReference type="InterPro" id="IPR036890">
    <property type="entry name" value="HATPase_C_sf"/>
</dbReference>
<evidence type="ECO:0000256" key="3">
    <source>
        <dbReference type="ARBA" id="ARBA00022553"/>
    </source>
</evidence>
<dbReference type="Gene3D" id="1.10.287.130">
    <property type="match status" value="1"/>
</dbReference>
<feature type="transmembrane region" description="Helical" evidence="7">
    <location>
        <begin position="340"/>
        <end position="361"/>
    </location>
</feature>
<dbReference type="EC" id="2.7.13.3" evidence="2"/>
<proteinExistence type="predicted"/>
<dbReference type="InterPro" id="IPR003661">
    <property type="entry name" value="HisK_dim/P_dom"/>
</dbReference>
<keyword evidence="7" id="KW-0472">Membrane</keyword>
<feature type="domain" description="Histidine kinase" evidence="8">
    <location>
        <begin position="380"/>
        <end position="599"/>
    </location>
</feature>
<keyword evidence="5 9" id="KW-0418">Kinase</keyword>
<keyword evidence="7" id="KW-0812">Transmembrane</keyword>
<dbReference type="Pfam" id="PF00512">
    <property type="entry name" value="HisKA"/>
    <property type="match status" value="1"/>
</dbReference>
<keyword evidence="10" id="KW-1185">Reference proteome</keyword>
<dbReference type="Gene3D" id="3.30.565.10">
    <property type="entry name" value="Histidine kinase-like ATPase, C-terminal domain"/>
    <property type="match status" value="1"/>
</dbReference>
<dbReference type="GO" id="GO:0016301">
    <property type="term" value="F:kinase activity"/>
    <property type="evidence" value="ECO:0007669"/>
    <property type="project" value="UniProtKB-KW"/>
</dbReference>
<evidence type="ECO:0000256" key="7">
    <source>
        <dbReference type="SAM" id="Phobius"/>
    </source>
</evidence>
<evidence type="ECO:0000256" key="2">
    <source>
        <dbReference type="ARBA" id="ARBA00012438"/>
    </source>
</evidence>
<evidence type="ECO:0000256" key="1">
    <source>
        <dbReference type="ARBA" id="ARBA00000085"/>
    </source>
</evidence>
<dbReference type="InterPro" id="IPR004358">
    <property type="entry name" value="Sig_transdc_His_kin-like_C"/>
</dbReference>
<dbReference type="InterPro" id="IPR036097">
    <property type="entry name" value="HisK_dim/P_sf"/>
</dbReference>